<accession>A0A8H6ZS85</accession>
<dbReference type="Proteomes" id="UP000623687">
    <property type="component" value="Unassembled WGS sequence"/>
</dbReference>
<feature type="compositionally biased region" description="Acidic residues" evidence="1">
    <location>
        <begin position="506"/>
        <end position="516"/>
    </location>
</feature>
<name>A0A8H6ZS85_PLEOS</name>
<dbReference type="EMBL" id="JACETU010000007">
    <property type="protein sequence ID" value="KAF7424641.1"/>
    <property type="molecule type" value="Genomic_DNA"/>
</dbReference>
<evidence type="ECO:0000313" key="3">
    <source>
        <dbReference type="Proteomes" id="UP000623687"/>
    </source>
</evidence>
<sequence>MSKKTPLARPPPRPSSTAGFVDTMAASQQAHIDQLVQQNRTLQHGVKKLHEELAAEQKRGQQVVQKIQEQWHVERLQWQEGCDTLQACHKLEYLRLTMDLEKEQDSVLKERNRTRLEKVARLQRDFKITMFQARENELERQVEDLTMELQSLTASKENDMAEKESSRAAALKKIKAEYAEYVAQAQADAAGYAEIEEERDRLQEELGKLREEHARLKVSSDSSSTRLERATLQLEGSKSTIAALQQKNDELVRNVADLQHQLGKWQTLDVKGVEEIEIERKKRVESETRLMQLQGRLDQMEKKEAELSGLLEKEKRRTEKAKEAALEWKAAAEGYEGDLMTFEGQIAQLQNEITQLQTDLETERAISRPARARRHTAKEAVQDSDDEEIEVSPRQKPTSRVKRPPNSKPKQKPPSTTKGGRRAASPAVDVVEAGPSNSQHEEDEPSSGASADEVEEIMELPATPSPVAATKRKGKAKTNDVPPANDTVKKPGRGKAKAKAKADVNDVSDIEGEEDPPQAAKRSKGKQKVAEQDSEVEVVDAPQAKPAKGKSRAAASKPATQTRTRKRKVSPESSIENDVEEVEAKDTKQKRGGRAGSVAPSTAAKPGKNKKRTPSPVPDDLPPQEAQPKKKRKINLFPAAQTGSSFDFIGNGLGGGLGIPTELSPIKDTQAIPSRSVSGIGSSFLQSRLVASITRRR</sequence>
<dbReference type="GeneID" id="59379767"/>
<dbReference type="AlphaFoldDB" id="A0A8H6ZS85"/>
<dbReference type="OrthoDB" id="2681654at2759"/>
<dbReference type="RefSeq" id="XP_036628835.1">
    <property type="nucleotide sequence ID" value="XM_036779446.1"/>
</dbReference>
<evidence type="ECO:0000313" key="2">
    <source>
        <dbReference type="EMBL" id="KAF7424641.1"/>
    </source>
</evidence>
<dbReference type="VEuPathDB" id="FungiDB:PC9H_009949"/>
<feature type="compositionally biased region" description="Basic residues" evidence="1">
    <location>
        <begin position="397"/>
        <end position="411"/>
    </location>
</feature>
<feature type="region of interest" description="Disordered" evidence="1">
    <location>
        <begin position="360"/>
        <end position="633"/>
    </location>
</feature>
<reference evidence="2" key="1">
    <citation type="submission" date="2019-07" db="EMBL/GenBank/DDBJ databases">
        <authorList>
            <person name="Palmer J.M."/>
        </authorList>
    </citation>
    <scope>NUCLEOTIDE SEQUENCE</scope>
    <source>
        <strain evidence="2">PC9</strain>
    </source>
</reference>
<organism evidence="2 3">
    <name type="scientific">Pleurotus ostreatus</name>
    <name type="common">Oyster mushroom</name>
    <name type="synonym">White-rot fungus</name>
    <dbReference type="NCBI Taxonomy" id="5322"/>
    <lineage>
        <taxon>Eukaryota</taxon>
        <taxon>Fungi</taxon>
        <taxon>Dikarya</taxon>
        <taxon>Basidiomycota</taxon>
        <taxon>Agaricomycotina</taxon>
        <taxon>Agaricomycetes</taxon>
        <taxon>Agaricomycetidae</taxon>
        <taxon>Agaricales</taxon>
        <taxon>Pleurotineae</taxon>
        <taxon>Pleurotaceae</taxon>
        <taxon>Pleurotus</taxon>
    </lineage>
</organism>
<gene>
    <name evidence="2" type="ORF">PC9H_009949</name>
</gene>
<keyword evidence="3" id="KW-1185">Reference proteome</keyword>
<comment type="caution">
    <text evidence="2">The sequence shown here is derived from an EMBL/GenBank/DDBJ whole genome shotgun (WGS) entry which is preliminary data.</text>
</comment>
<feature type="compositionally biased region" description="Basic residues" evidence="1">
    <location>
        <begin position="490"/>
        <end position="499"/>
    </location>
</feature>
<protein>
    <submittedName>
        <fullName evidence="2">Uncharacterized protein</fullName>
    </submittedName>
</protein>
<evidence type="ECO:0000256" key="1">
    <source>
        <dbReference type="SAM" id="MobiDB-lite"/>
    </source>
</evidence>
<proteinExistence type="predicted"/>